<dbReference type="GO" id="GO:0016846">
    <property type="term" value="F:carbon-sulfur lyase activity"/>
    <property type="evidence" value="ECO:0007669"/>
    <property type="project" value="InterPro"/>
</dbReference>
<dbReference type="RefSeq" id="XP_033653256.1">
    <property type="nucleotide sequence ID" value="XM_033802724.1"/>
</dbReference>
<dbReference type="EMBL" id="ML986496">
    <property type="protein sequence ID" value="KAF2275717.1"/>
    <property type="molecule type" value="Genomic_DNA"/>
</dbReference>
<protein>
    <recommendedName>
        <fullName evidence="6">CENP-V/GFA domain-containing protein</fullName>
    </recommendedName>
</protein>
<evidence type="ECO:0000259" key="6">
    <source>
        <dbReference type="PROSITE" id="PS51891"/>
    </source>
</evidence>
<dbReference type="PROSITE" id="PS51891">
    <property type="entry name" value="CENP_V_GFA"/>
    <property type="match status" value="1"/>
</dbReference>
<dbReference type="Gene3D" id="3.90.1590.10">
    <property type="entry name" value="glutathione-dependent formaldehyde- activating enzyme (gfa)"/>
    <property type="match status" value="2"/>
</dbReference>
<accession>A0A6A6JH74</accession>
<dbReference type="OrthoDB" id="5422068at2759"/>
<evidence type="ECO:0000256" key="1">
    <source>
        <dbReference type="ARBA" id="ARBA00005495"/>
    </source>
</evidence>
<dbReference type="GeneID" id="54555899"/>
<dbReference type="PANTHER" id="PTHR33337:SF31">
    <property type="entry name" value="DUF636 DOMAIN PROTEIN (AFU_ORTHOLOGUE AFUA_2G12650)"/>
    <property type="match status" value="1"/>
</dbReference>
<keyword evidence="4" id="KW-0456">Lyase</keyword>
<proteinExistence type="inferred from homology"/>
<feature type="region of interest" description="Disordered" evidence="5">
    <location>
        <begin position="141"/>
        <end position="179"/>
    </location>
</feature>
<reference evidence="7" key="1">
    <citation type="journal article" date="2020" name="Stud. Mycol.">
        <title>101 Dothideomycetes genomes: a test case for predicting lifestyles and emergence of pathogens.</title>
        <authorList>
            <person name="Haridas S."/>
            <person name="Albert R."/>
            <person name="Binder M."/>
            <person name="Bloem J."/>
            <person name="Labutti K."/>
            <person name="Salamov A."/>
            <person name="Andreopoulos B."/>
            <person name="Baker S."/>
            <person name="Barry K."/>
            <person name="Bills G."/>
            <person name="Bluhm B."/>
            <person name="Cannon C."/>
            <person name="Castanera R."/>
            <person name="Culley D."/>
            <person name="Daum C."/>
            <person name="Ezra D."/>
            <person name="Gonzalez J."/>
            <person name="Henrissat B."/>
            <person name="Kuo A."/>
            <person name="Liang C."/>
            <person name="Lipzen A."/>
            <person name="Lutzoni F."/>
            <person name="Magnuson J."/>
            <person name="Mondo S."/>
            <person name="Nolan M."/>
            <person name="Ohm R."/>
            <person name="Pangilinan J."/>
            <person name="Park H.-J."/>
            <person name="Ramirez L."/>
            <person name="Alfaro M."/>
            <person name="Sun H."/>
            <person name="Tritt A."/>
            <person name="Yoshinaga Y."/>
            <person name="Zwiers L.-H."/>
            <person name="Turgeon B."/>
            <person name="Goodwin S."/>
            <person name="Spatafora J."/>
            <person name="Crous P."/>
            <person name="Grigoriev I."/>
        </authorList>
    </citation>
    <scope>NUCLEOTIDE SEQUENCE</scope>
    <source>
        <strain evidence="7">CBS 379.55</strain>
    </source>
</reference>
<dbReference type="InterPro" id="IPR011057">
    <property type="entry name" value="Mss4-like_sf"/>
</dbReference>
<evidence type="ECO:0000256" key="3">
    <source>
        <dbReference type="ARBA" id="ARBA00022833"/>
    </source>
</evidence>
<feature type="compositionally biased region" description="Basic and acidic residues" evidence="5">
    <location>
        <begin position="141"/>
        <end position="154"/>
    </location>
</feature>
<dbReference type="PANTHER" id="PTHR33337">
    <property type="entry name" value="GFA DOMAIN-CONTAINING PROTEIN"/>
    <property type="match status" value="1"/>
</dbReference>
<gene>
    <name evidence="7" type="ORF">EI97DRAFT_501872</name>
</gene>
<keyword evidence="3" id="KW-0862">Zinc</keyword>
<evidence type="ECO:0000256" key="2">
    <source>
        <dbReference type="ARBA" id="ARBA00022723"/>
    </source>
</evidence>
<keyword evidence="8" id="KW-1185">Reference proteome</keyword>
<dbReference type="GO" id="GO:0046872">
    <property type="term" value="F:metal ion binding"/>
    <property type="evidence" value="ECO:0007669"/>
    <property type="project" value="UniProtKB-KW"/>
</dbReference>
<sequence>MSTEEQVNLTAHCLCRKHTFTTSVPRSSLPLPAYLCHCNSCRHLTGSLFSTDVPWPGSPSNVDLSGLSVYKFSDKLLVHFCGTCSTPLLFSHPQDPNAQHGVFTGTLTNEAQKLVNIAIHIYVGDTVDGGASMWLRHPNGDGKEVKRFKERPGDAETGTSGEELPHDWPSPSSLTGFDKKSPEDSVSIKCKCGGVHFRLHRYPHTDKTGDQLPWFVDRTTHKYKAAQCGCDSCRLSSGVDLFSWTFCDLAQISFVDGADTKTFPKNKAELKTLVDAKDPSAGTLKYYASSPDVQRYFCSSCSASVFYAVDSRPNLVDLAVGLLEASDGARAEGFLAWWFGRISHRDDTKGGWREKLVECVMKEATEWREARGYPEV</sequence>
<dbReference type="SUPFAM" id="SSF51316">
    <property type="entry name" value="Mss4-like"/>
    <property type="match status" value="2"/>
</dbReference>
<evidence type="ECO:0000313" key="7">
    <source>
        <dbReference type="EMBL" id="KAF2275717.1"/>
    </source>
</evidence>
<organism evidence="7 8">
    <name type="scientific">Westerdykella ornata</name>
    <dbReference type="NCBI Taxonomy" id="318751"/>
    <lineage>
        <taxon>Eukaryota</taxon>
        <taxon>Fungi</taxon>
        <taxon>Dikarya</taxon>
        <taxon>Ascomycota</taxon>
        <taxon>Pezizomycotina</taxon>
        <taxon>Dothideomycetes</taxon>
        <taxon>Pleosporomycetidae</taxon>
        <taxon>Pleosporales</taxon>
        <taxon>Sporormiaceae</taxon>
        <taxon>Westerdykella</taxon>
    </lineage>
</organism>
<comment type="similarity">
    <text evidence="1">Belongs to the Gfa family.</text>
</comment>
<dbReference type="Proteomes" id="UP000800097">
    <property type="component" value="Unassembled WGS sequence"/>
</dbReference>
<evidence type="ECO:0000256" key="5">
    <source>
        <dbReference type="SAM" id="MobiDB-lite"/>
    </source>
</evidence>
<name>A0A6A6JH74_WESOR</name>
<feature type="domain" description="CENP-V/GFA" evidence="6">
    <location>
        <begin position="9"/>
        <end position="123"/>
    </location>
</feature>
<dbReference type="Pfam" id="PF04828">
    <property type="entry name" value="GFA"/>
    <property type="match status" value="2"/>
</dbReference>
<evidence type="ECO:0000313" key="8">
    <source>
        <dbReference type="Proteomes" id="UP000800097"/>
    </source>
</evidence>
<dbReference type="AlphaFoldDB" id="A0A6A6JH74"/>
<keyword evidence="2" id="KW-0479">Metal-binding</keyword>
<evidence type="ECO:0000256" key="4">
    <source>
        <dbReference type="ARBA" id="ARBA00023239"/>
    </source>
</evidence>
<dbReference type="InterPro" id="IPR006913">
    <property type="entry name" value="CENP-V/GFA"/>
</dbReference>